<keyword evidence="1" id="KW-1133">Transmembrane helix</keyword>
<feature type="transmembrane region" description="Helical" evidence="1">
    <location>
        <begin position="33"/>
        <end position="51"/>
    </location>
</feature>
<keyword evidence="2" id="KW-0378">Hydrolase</keyword>
<sequence length="191" mass="20986">MRSPQQTKRGHMPSILSHIAVPIAGKLALGSKAIAPSLLILGLVVSILPDADVALHRFGIPYASEFGHRGASHSLAFALMVAAIFSVVWSRIYSQSAVRPFIYLLVCAASHPLLDTCTNAGHGAALFWPLSTERYFSWFRPIEASPLSLKRFFGEAGLRVLYSELIWVWLPCLLAAVLMRVSALTRSRWSN</sequence>
<protein>
    <submittedName>
        <fullName evidence="2">Metal-dependent hydrolase</fullName>
    </submittedName>
</protein>
<evidence type="ECO:0000256" key="1">
    <source>
        <dbReference type="SAM" id="Phobius"/>
    </source>
</evidence>
<keyword evidence="1" id="KW-0812">Transmembrane</keyword>
<comment type="caution">
    <text evidence="2">The sequence shown here is derived from an EMBL/GenBank/DDBJ whole genome shotgun (WGS) entry which is preliminary data.</text>
</comment>
<dbReference type="EMBL" id="JBIGHZ010000004">
    <property type="protein sequence ID" value="MFG6448924.1"/>
    <property type="molecule type" value="Genomic_DNA"/>
</dbReference>
<dbReference type="Pfam" id="PF04307">
    <property type="entry name" value="YdjM"/>
    <property type="match status" value="1"/>
</dbReference>
<keyword evidence="1" id="KW-0472">Membrane</keyword>
<name>A0ABW7FX70_9BURK</name>
<keyword evidence="3" id="KW-1185">Reference proteome</keyword>
<proteinExistence type="predicted"/>
<dbReference type="Proteomes" id="UP001606099">
    <property type="component" value="Unassembled WGS sequence"/>
</dbReference>
<feature type="transmembrane region" description="Helical" evidence="1">
    <location>
        <begin position="166"/>
        <end position="185"/>
    </location>
</feature>
<gene>
    <name evidence="2" type="ORF">ACG0Z6_11840</name>
</gene>
<organism evidence="2 3">
    <name type="scientific">Roseateles rivi</name>
    <dbReference type="NCBI Taxonomy" id="3299028"/>
    <lineage>
        <taxon>Bacteria</taxon>
        <taxon>Pseudomonadati</taxon>
        <taxon>Pseudomonadota</taxon>
        <taxon>Betaproteobacteria</taxon>
        <taxon>Burkholderiales</taxon>
        <taxon>Sphaerotilaceae</taxon>
        <taxon>Roseateles</taxon>
    </lineage>
</organism>
<evidence type="ECO:0000313" key="2">
    <source>
        <dbReference type="EMBL" id="MFG6448924.1"/>
    </source>
</evidence>
<dbReference type="PANTHER" id="PTHR35531">
    <property type="entry name" value="INNER MEMBRANE PROTEIN YBCI-RELATED"/>
    <property type="match status" value="1"/>
</dbReference>
<dbReference type="PANTHER" id="PTHR35531:SF1">
    <property type="entry name" value="INNER MEMBRANE PROTEIN YBCI-RELATED"/>
    <property type="match status" value="1"/>
</dbReference>
<dbReference type="InterPro" id="IPR007404">
    <property type="entry name" value="YdjM-like"/>
</dbReference>
<accession>A0ABW7FX70</accession>
<dbReference type="GO" id="GO:0016787">
    <property type="term" value="F:hydrolase activity"/>
    <property type="evidence" value="ECO:0007669"/>
    <property type="project" value="UniProtKB-KW"/>
</dbReference>
<evidence type="ECO:0000313" key="3">
    <source>
        <dbReference type="Proteomes" id="UP001606099"/>
    </source>
</evidence>
<reference evidence="2 3" key="1">
    <citation type="submission" date="2024-08" db="EMBL/GenBank/DDBJ databases">
        <authorList>
            <person name="Lu H."/>
        </authorList>
    </citation>
    <scope>NUCLEOTIDE SEQUENCE [LARGE SCALE GENOMIC DNA]</scope>
    <source>
        <strain evidence="2 3">BYS180W</strain>
    </source>
</reference>
<feature type="transmembrane region" description="Helical" evidence="1">
    <location>
        <begin position="71"/>
        <end position="89"/>
    </location>
</feature>